<dbReference type="InterPro" id="IPR019383">
    <property type="entry name" value="Golgin_A_7/ERF4"/>
</dbReference>
<keyword evidence="3" id="KW-0812">Transmembrane</keyword>
<evidence type="ECO:0000313" key="5">
    <source>
        <dbReference type="EMBL" id="CAD5222298.1"/>
    </source>
</evidence>
<proteinExistence type="predicted"/>
<dbReference type="WBParaSite" id="BXY_1523400.1">
    <property type="protein sequence ID" value="BXY_1523400.1"/>
    <property type="gene ID" value="BXY_1523400"/>
</dbReference>
<dbReference type="SMR" id="A0A1I7SQC4"/>
<dbReference type="AlphaFoldDB" id="A0A1I7SQC4"/>
<reference evidence="8" key="1">
    <citation type="submission" date="2016-11" db="UniProtKB">
        <authorList>
            <consortium name="WormBaseParasite"/>
        </authorList>
    </citation>
    <scope>IDENTIFICATION</scope>
</reference>
<keyword evidence="3" id="KW-1133">Transmembrane helix</keyword>
<dbReference type="GO" id="GO:0016020">
    <property type="term" value="C:membrane"/>
    <property type="evidence" value="ECO:0007669"/>
    <property type="project" value="UniProtKB-SubCell"/>
</dbReference>
<evidence type="ECO:0000313" key="8">
    <source>
        <dbReference type="WBParaSite" id="BXY_1523400.1"/>
    </source>
</evidence>
<keyword evidence="7" id="KW-1185">Reference proteome</keyword>
<feature type="domain" description="Golgin subfamily A member 7/ERF4" evidence="4">
    <location>
        <begin position="44"/>
        <end position="135"/>
    </location>
</feature>
<dbReference type="PANTHER" id="PTHR13005">
    <property type="entry name" value="CYSTEINE-RICH HYDROPHOBIC DOMAIN PROTEIN BRAIN X-LINKED PROTEIN"/>
    <property type="match status" value="1"/>
</dbReference>
<protein>
    <submittedName>
        <fullName evidence="5">(pine wood nematode) hypothetical protein</fullName>
    </submittedName>
    <submittedName>
        <fullName evidence="8">Erf4 domain-containing protein</fullName>
    </submittedName>
</protein>
<dbReference type="InterPro" id="IPR039735">
    <property type="entry name" value="CHIC1/2"/>
</dbReference>
<evidence type="ECO:0000256" key="2">
    <source>
        <dbReference type="ARBA" id="ARBA00023136"/>
    </source>
</evidence>
<keyword evidence="2 3" id="KW-0472">Membrane</keyword>
<sequence>MADEIDVLEPESPFDNQIPCCSYGRVPDPIVIRGVGRLTMFGLSSQFDAEFPNSLTGRLAPEELRDTMQRINYVLQKKMHSHVCWLVCGIMFCCCTLGCSFWPLICMSRRTIFALEKALDYENQQLYNRLGLHWRLARRPVEHSSRLTEYVLLLETLPKMPLMLPD</sequence>
<dbReference type="PANTHER" id="PTHR13005:SF4">
    <property type="entry name" value="CYSTEINE-RICH HYDROPHOBIC PROTEIN"/>
    <property type="match status" value="1"/>
</dbReference>
<dbReference type="Proteomes" id="UP000095284">
    <property type="component" value="Unplaced"/>
</dbReference>
<dbReference type="Proteomes" id="UP000582659">
    <property type="component" value="Unassembled WGS sequence"/>
</dbReference>
<evidence type="ECO:0000256" key="1">
    <source>
        <dbReference type="ARBA" id="ARBA00004370"/>
    </source>
</evidence>
<dbReference type="OrthoDB" id="67682at2759"/>
<dbReference type="Proteomes" id="UP000659654">
    <property type="component" value="Unassembled WGS sequence"/>
</dbReference>
<gene>
    <name evidence="5" type="ORF">BXYJ_LOCUS7266</name>
</gene>
<evidence type="ECO:0000313" key="7">
    <source>
        <dbReference type="Proteomes" id="UP000659654"/>
    </source>
</evidence>
<comment type="subcellular location">
    <subcellularLocation>
        <location evidence="1">Membrane</location>
    </subcellularLocation>
</comment>
<dbReference type="Pfam" id="PF10256">
    <property type="entry name" value="Erf4"/>
    <property type="match status" value="1"/>
</dbReference>
<evidence type="ECO:0000313" key="6">
    <source>
        <dbReference type="Proteomes" id="UP000095284"/>
    </source>
</evidence>
<evidence type="ECO:0000256" key="3">
    <source>
        <dbReference type="SAM" id="Phobius"/>
    </source>
</evidence>
<reference evidence="5" key="2">
    <citation type="submission" date="2020-09" db="EMBL/GenBank/DDBJ databases">
        <authorList>
            <person name="Kikuchi T."/>
        </authorList>
    </citation>
    <scope>NUCLEOTIDE SEQUENCE</scope>
    <source>
        <strain evidence="5">Ka4C1</strain>
    </source>
</reference>
<organism evidence="6 8">
    <name type="scientific">Bursaphelenchus xylophilus</name>
    <name type="common">Pinewood nematode worm</name>
    <name type="synonym">Aphelenchoides xylophilus</name>
    <dbReference type="NCBI Taxonomy" id="6326"/>
    <lineage>
        <taxon>Eukaryota</taxon>
        <taxon>Metazoa</taxon>
        <taxon>Ecdysozoa</taxon>
        <taxon>Nematoda</taxon>
        <taxon>Chromadorea</taxon>
        <taxon>Rhabditida</taxon>
        <taxon>Tylenchina</taxon>
        <taxon>Tylenchomorpha</taxon>
        <taxon>Aphelenchoidea</taxon>
        <taxon>Aphelenchoididae</taxon>
        <taxon>Bursaphelenchus</taxon>
    </lineage>
</organism>
<feature type="transmembrane region" description="Helical" evidence="3">
    <location>
        <begin position="83"/>
        <end position="105"/>
    </location>
</feature>
<name>A0A1I7SQC4_BURXY</name>
<dbReference type="EMBL" id="CAJFCV020000003">
    <property type="protein sequence ID" value="CAG9109722.1"/>
    <property type="molecule type" value="Genomic_DNA"/>
</dbReference>
<dbReference type="EMBL" id="CAJFDI010000003">
    <property type="protein sequence ID" value="CAD5222298.1"/>
    <property type="molecule type" value="Genomic_DNA"/>
</dbReference>
<accession>A0A1I7SQC4</accession>
<evidence type="ECO:0000259" key="4">
    <source>
        <dbReference type="Pfam" id="PF10256"/>
    </source>
</evidence>